<dbReference type="OrthoDB" id="6027129at2"/>
<dbReference type="RefSeq" id="WP_064509292.1">
    <property type="nucleotide sequence ID" value="NZ_JAYFSN010000022.1"/>
</dbReference>
<comment type="caution">
    <text evidence="3">The sequence shown here is derived from an EMBL/GenBank/DDBJ whole genome shotgun (WGS) entry which is preliminary data.</text>
</comment>
<dbReference type="Proteomes" id="UP001303614">
    <property type="component" value="Unassembled WGS sequence"/>
</dbReference>
<dbReference type="Proteomes" id="UP000077659">
    <property type="component" value="Unassembled WGS sequence"/>
</dbReference>
<dbReference type="EMBL" id="JAYFSO010000022">
    <property type="protein sequence ID" value="MEA5125418.1"/>
    <property type="molecule type" value="Genomic_DNA"/>
</dbReference>
<evidence type="ECO:0000313" key="5">
    <source>
        <dbReference type="Proteomes" id="UP001303614"/>
    </source>
</evidence>
<evidence type="ECO:0000313" key="3">
    <source>
        <dbReference type="EMBL" id="OAG67204.1"/>
    </source>
</evidence>
<evidence type="ECO:0000313" key="4">
    <source>
        <dbReference type="Proteomes" id="UP000077659"/>
    </source>
</evidence>
<feature type="chain" id="PRO_5008392827" description="Lipoprotein SmpA/OmlA domain-containing protein" evidence="1">
    <location>
        <begin position="27"/>
        <end position="126"/>
    </location>
</feature>
<proteinExistence type="predicted"/>
<gene>
    <name evidence="3" type="ORF">A7D17_18565</name>
    <name evidence="2" type="ORF">VB146_16485</name>
</gene>
<accession>A0A1A9M9J6</accession>
<name>A0A1A9M9J6_9XANT</name>
<keyword evidence="1" id="KW-0732">Signal</keyword>
<evidence type="ECO:0008006" key="6">
    <source>
        <dbReference type="Google" id="ProtNLM"/>
    </source>
</evidence>
<reference evidence="3 4" key="1">
    <citation type="submission" date="2016-05" db="EMBL/GenBank/DDBJ databases">
        <title>Pathogenic, phenotypic and molecular characterisation of Xanthomonas nasturtii sp. nov. and Xanthomonas floridensis sp. nov., new species of Xanthomonas associated with watercress production in Florida.</title>
        <authorList>
            <person name="Vicente J.G."/>
            <person name="Rothwell S."/>
            <person name="Holub E.B."/>
            <person name="Studholme D.J."/>
        </authorList>
    </citation>
    <scope>NUCLEOTIDE SEQUENCE [LARGE SCALE GENOMIC DNA]</scope>
    <source>
        <strain evidence="3 4">WHRI 8848</strain>
    </source>
</reference>
<reference evidence="2 5" key="2">
    <citation type="submission" date="2023-12" db="EMBL/GenBank/DDBJ databases">
        <title>Genome sequencing of Xanthomonas floridensis.</title>
        <authorList>
            <person name="Greer S."/>
            <person name="Harrison J."/>
            <person name="Grant M."/>
            <person name="Vicente J."/>
            <person name="Studholme D."/>
        </authorList>
    </citation>
    <scope>NUCLEOTIDE SEQUENCE [LARGE SCALE GENOMIC DNA]</scope>
    <source>
        <strain evidence="2 5">WHRI 8848</strain>
    </source>
</reference>
<dbReference type="STRING" id="1843580.A7D17_18565"/>
<feature type="signal peptide" evidence="1">
    <location>
        <begin position="1"/>
        <end position="26"/>
    </location>
</feature>
<sequence>MPALHTHIPSAQVIALAVLLFFTPLAACTMQTTQDFDATVWKSQRGVGLEENKRIYMVGALKQAIHVGMRRDDVISLLGPPDYTRIGETTSRDVYYLGVSPYAVDTQKYDIEYKDGKVISHHTVQG</sequence>
<dbReference type="EMBL" id="LXNG01000019">
    <property type="protein sequence ID" value="OAG67204.1"/>
    <property type="molecule type" value="Genomic_DNA"/>
</dbReference>
<evidence type="ECO:0000313" key="2">
    <source>
        <dbReference type="EMBL" id="MEA5125418.1"/>
    </source>
</evidence>
<organism evidence="3 4">
    <name type="scientific">Xanthomonas floridensis</name>
    <dbReference type="NCBI Taxonomy" id="1843580"/>
    <lineage>
        <taxon>Bacteria</taxon>
        <taxon>Pseudomonadati</taxon>
        <taxon>Pseudomonadota</taxon>
        <taxon>Gammaproteobacteria</taxon>
        <taxon>Lysobacterales</taxon>
        <taxon>Lysobacteraceae</taxon>
        <taxon>Xanthomonas</taxon>
    </lineage>
</organism>
<dbReference type="AlphaFoldDB" id="A0A1A9M9J6"/>
<evidence type="ECO:0000256" key="1">
    <source>
        <dbReference type="SAM" id="SignalP"/>
    </source>
</evidence>
<protein>
    <recommendedName>
        <fullName evidence="6">Lipoprotein SmpA/OmlA domain-containing protein</fullName>
    </recommendedName>
</protein>
<keyword evidence="5" id="KW-1185">Reference proteome</keyword>